<gene>
    <name evidence="3" type="ORF">F1003_09780</name>
</gene>
<evidence type="ECO:0000313" key="4">
    <source>
        <dbReference type="Proteomes" id="UP000447545"/>
    </source>
</evidence>
<protein>
    <recommendedName>
        <fullName evidence="2">DUF6418 domain-containing protein</fullName>
    </recommendedName>
</protein>
<feature type="transmembrane region" description="Helical" evidence="1">
    <location>
        <begin position="69"/>
        <end position="86"/>
    </location>
</feature>
<feature type="transmembrane region" description="Helical" evidence="1">
    <location>
        <begin position="106"/>
        <end position="126"/>
    </location>
</feature>
<feature type="transmembrane region" description="Helical" evidence="1">
    <location>
        <begin position="133"/>
        <end position="151"/>
    </location>
</feature>
<feature type="transmembrane region" description="Helical" evidence="1">
    <location>
        <begin position="329"/>
        <end position="348"/>
    </location>
</feature>
<dbReference type="EMBL" id="WJYA01000005">
    <property type="protein sequence ID" value="MTE27214.1"/>
    <property type="molecule type" value="Genomic_DNA"/>
</dbReference>
<dbReference type="Proteomes" id="UP000447545">
    <property type="component" value="Unassembled WGS sequence"/>
</dbReference>
<dbReference type="RefSeq" id="WP_155089227.1">
    <property type="nucleotide sequence ID" value="NZ_WJYA01000005.1"/>
</dbReference>
<keyword evidence="1" id="KW-0472">Membrane</keyword>
<reference evidence="3 4" key="1">
    <citation type="submission" date="2019-11" db="EMBL/GenBank/DDBJ databases">
        <title>Winogradskyella ouciana sp. nov., isolated from the hadal seawater of the Mariana Trench.</title>
        <authorList>
            <person name="Liu R."/>
        </authorList>
    </citation>
    <scope>NUCLEOTIDE SEQUENCE [LARGE SCALE GENOMIC DNA]</scope>
    <source>
        <strain evidence="3 4">ZXX205</strain>
    </source>
</reference>
<sequence>MAASVLVIEQGAYVSEQDKHGEFYFTNFYLLMFFFVSVVSFLFFYTVFQKGLKLNLPKVKIVKKSELSIVYAIAIIIMVVAYISLLSSPSVYTSEEITKFNYWETAAYPGLSALLGSTIGYLPFIFGITFRRYKKLTLLLVGLYIIYLVGVDQKFTAFLYGLIGFFVSYTIIGLRQKESKSILNFKKRYLVLVGTLIFSLVLLKYSNKNPFAYLNLTPVESVFYRAFGLQAHVFWGVNEKYVYNDAPNTWDLSELPYGMHVVMRDFTPEFHQRYLERLWEGGVSWTNAYPAILMRIFPLPIALLFHFIAFSFVPLIYVLLVKAIRNENYLIAVILFQLTLWLTNVYSMAYFHRILKVVLIFLFIAFLSYIYINARAKRKL</sequence>
<feature type="transmembrane region" description="Helical" evidence="1">
    <location>
        <begin position="296"/>
        <end position="320"/>
    </location>
</feature>
<feature type="transmembrane region" description="Helical" evidence="1">
    <location>
        <begin position="188"/>
        <end position="206"/>
    </location>
</feature>
<keyword evidence="1" id="KW-1133">Transmembrane helix</keyword>
<feature type="transmembrane region" description="Helical" evidence="1">
    <location>
        <begin position="354"/>
        <end position="372"/>
    </location>
</feature>
<proteinExistence type="predicted"/>
<feature type="transmembrane region" description="Helical" evidence="1">
    <location>
        <begin position="157"/>
        <end position="176"/>
    </location>
</feature>
<accession>A0A7K1GFH1</accession>
<organism evidence="3 4">
    <name type="scientific">Winogradskyella ouciana</name>
    <dbReference type="NCBI Taxonomy" id="2608631"/>
    <lineage>
        <taxon>Bacteria</taxon>
        <taxon>Pseudomonadati</taxon>
        <taxon>Bacteroidota</taxon>
        <taxon>Flavobacteriia</taxon>
        <taxon>Flavobacteriales</taxon>
        <taxon>Flavobacteriaceae</taxon>
        <taxon>Winogradskyella</taxon>
    </lineage>
</organism>
<keyword evidence="4" id="KW-1185">Reference proteome</keyword>
<feature type="transmembrane region" description="Helical" evidence="1">
    <location>
        <begin position="28"/>
        <end position="48"/>
    </location>
</feature>
<evidence type="ECO:0000313" key="3">
    <source>
        <dbReference type="EMBL" id="MTE27214.1"/>
    </source>
</evidence>
<dbReference type="AlphaFoldDB" id="A0A7K1GFH1"/>
<name>A0A7K1GFH1_9FLAO</name>
<keyword evidence="1" id="KW-0812">Transmembrane</keyword>
<evidence type="ECO:0000259" key="2">
    <source>
        <dbReference type="Pfam" id="PF19982"/>
    </source>
</evidence>
<comment type="caution">
    <text evidence="3">The sequence shown here is derived from an EMBL/GenBank/DDBJ whole genome shotgun (WGS) entry which is preliminary data.</text>
</comment>
<dbReference type="InterPro" id="IPR046303">
    <property type="entry name" value="DUF6418"/>
</dbReference>
<feature type="domain" description="DUF6418" evidence="2">
    <location>
        <begin position="254"/>
        <end position="361"/>
    </location>
</feature>
<evidence type="ECO:0000256" key="1">
    <source>
        <dbReference type="SAM" id="Phobius"/>
    </source>
</evidence>
<dbReference type="Pfam" id="PF19982">
    <property type="entry name" value="DUF6418"/>
    <property type="match status" value="1"/>
</dbReference>